<keyword evidence="3" id="KW-1185">Reference proteome</keyword>
<evidence type="ECO:0000313" key="2">
    <source>
        <dbReference type="EMBL" id="CAB3373503.1"/>
    </source>
</evidence>
<gene>
    <name evidence="2" type="ORF">CLODIP_2_CD15634</name>
</gene>
<reference evidence="2 3" key="1">
    <citation type="submission" date="2020-04" db="EMBL/GenBank/DDBJ databases">
        <authorList>
            <person name="Alioto T."/>
            <person name="Alioto T."/>
            <person name="Gomez Garrido J."/>
        </authorList>
    </citation>
    <scope>NUCLEOTIDE SEQUENCE [LARGE SCALE GENOMIC DNA]</scope>
</reference>
<feature type="region of interest" description="Disordered" evidence="1">
    <location>
        <begin position="1"/>
        <end position="27"/>
    </location>
</feature>
<dbReference type="EMBL" id="CADEPI010000085">
    <property type="protein sequence ID" value="CAB3373503.1"/>
    <property type="molecule type" value="Genomic_DNA"/>
</dbReference>
<proteinExistence type="predicted"/>
<organism evidence="2 3">
    <name type="scientific">Cloeon dipterum</name>
    <dbReference type="NCBI Taxonomy" id="197152"/>
    <lineage>
        <taxon>Eukaryota</taxon>
        <taxon>Metazoa</taxon>
        <taxon>Ecdysozoa</taxon>
        <taxon>Arthropoda</taxon>
        <taxon>Hexapoda</taxon>
        <taxon>Insecta</taxon>
        <taxon>Pterygota</taxon>
        <taxon>Palaeoptera</taxon>
        <taxon>Ephemeroptera</taxon>
        <taxon>Pisciforma</taxon>
        <taxon>Baetidae</taxon>
        <taxon>Cloeon</taxon>
    </lineage>
</organism>
<evidence type="ECO:0000256" key="1">
    <source>
        <dbReference type="SAM" id="MobiDB-lite"/>
    </source>
</evidence>
<comment type="caution">
    <text evidence="2">The sequence shown here is derived from an EMBL/GenBank/DDBJ whole genome shotgun (WGS) entry which is preliminary data.</text>
</comment>
<evidence type="ECO:0000313" key="3">
    <source>
        <dbReference type="Proteomes" id="UP000494165"/>
    </source>
</evidence>
<name>A0A8S1CZH6_9INSE</name>
<sequence>MEAGGLAPPRSGERTPEAGEASHPVGAARCARVRTRPAALGAAARAMAEAGVASTVVWRQAGSSSRVLAGRRVCPGVPIAARERPVRCVSSLKTGTFPHPLLVDGEELSSDICARVNLPIQVHPEQCVDPDGLAGALVRVNPSAVECGVVRIRPIRTSLIEQI</sequence>
<protein>
    <submittedName>
        <fullName evidence="2">Uncharacterized protein</fullName>
    </submittedName>
</protein>
<accession>A0A8S1CZH6</accession>
<dbReference type="Proteomes" id="UP000494165">
    <property type="component" value="Unassembled WGS sequence"/>
</dbReference>
<dbReference type="AlphaFoldDB" id="A0A8S1CZH6"/>